<organism evidence="4 5">
    <name type="scientific">Aromatoleum tolulyticum</name>
    <dbReference type="NCBI Taxonomy" id="34027"/>
    <lineage>
        <taxon>Bacteria</taxon>
        <taxon>Pseudomonadati</taxon>
        <taxon>Pseudomonadota</taxon>
        <taxon>Betaproteobacteria</taxon>
        <taxon>Rhodocyclales</taxon>
        <taxon>Rhodocyclaceae</taxon>
        <taxon>Aromatoleum</taxon>
    </lineage>
</organism>
<feature type="domain" description="Luciferase-like" evidence="3">
    <location>
        <begin position="22"/>
        <end position="251"/>
    </location>
</feature>
<evidence type="ECO:0000313" key="4">
    <source>
        <dbReference type="EMBL" id="SIR59464.1"/>
    </source>
</evidence>
<dbReference type="GO" id="GO:0005829">
    <property type="term" value="C:cytosol"/>
    <property type="evidence" value="ECO:0007669"/>
    <property type="project" value="TreeGrafter"/>
</dbReference>
<evidence type="ECO:0000259" key="3">
    <source>
        <dbReference type="Pfam" id="PF00296"/>
    </source>
</evidence>
<dbReference type="RefSeq" id="WP_076604267.1">
    <property type="nucleotide sequence ID" value="NZ_FTMD01000022.1"/>
</dbReference>
<name>A0A1N7C7Q4_9RHOO</name>
<dbReference type="EMBL" id="FTMD01000022">
    <property type="protein sequence ID" value="SIR59464.1"/>
    <property type="molecule type" value="Genomic_DNA"/>
</dbReference>
<dbReference type="OrthoDB" id="7239898at2"/>
<dbReference type="PANTHER" id="PTHR30137">
    <property type="entry name" value="LUCIFERASE-LIKE MONOOXYGENASE"/>
    <property type="match status" value="1"/>
</dbReference>
<dbReference type="InterPro" id="IPR011251">
    <property type="entry name" value="Luciferase-like_dom"/>
</dbReference>
<gene>
    <name evidence="4" type="ORF">SAMN05421829_12240</name>
</gene>
<dbReference type="STRING" id="34027.SAMN05421829_12240"/>
<keyword evidence="5" id="KW-1185">Reference proteome</keyword>
<dbReference type="InterPro" id="IPR036661">
    <property type="entry name" value="Luciferase-like_sf"/>
</dbReference>
<evidence type="ECO:0000256" key="2">
    <source>
        <dbReference type="ARBA" id="ARBA00023033"/>
    </source>
</evidence>
<dbReference type="GO" id="GO:0016705">
    <property type="term" value="F:oxidoreductase activity, acting on paired donors, with incorporation or reduction of molecular oxygen"/>
    <property type="evidence" value="ECO:0007669"/>
    <property type="project" value="InterPro"/>
</dbReference>
<dbReference type="Proteomes" id="UP000186819">
    <property type="component" value="Unassembled WGS sequence"/>
</dbReference>
<proteinExistence type="predicted"/>
<keyword evidence="1" id="KW-0560">Oxidoreductase</keyword>
<protein>
    <submittedName>
        <fullName evidence="4">Flavin-dependent oxidoreductase, luciferase family (Includes alkanesulfonate monooxygenase SsuD and methylene tetrahydromethanopterin reductase)</fullName>
    </submittedName>
</protein>
<dbReference type="InterPro" id="IPR050766">
    <property type="entry name" value="Bact_Lucif_Oxidored"/>
</dbReference>
<dbReference type="GO" id="GO:0004497">
    <property type="term" value="F:monooxygenase activity"/>
    <property type="evidence" value="ECO:0007669"/>
    <property type="project" value="UniProtKB-KW"/>
</dbReference>
<evidence type="ECO:0000256" key="1">
    <source>
        <dbReference type="ARBA" id="ARBA00023002"/>
    </source>
</evidence>
<dbReference type="SUPFAM" id="SSF51679">
    <property type="entry name" value="Bacterial luciferase-like"/>
    <property type="match status" value="1"/>
</dbReference>
<dbReference type="PANTHER" id="PTHR30137:SF8">
    <property type="entry name" value="BLR5498 PROTEIN"/>
    <property type="match status" value="1"/>
</dbReference>
<accession>A0A1N7C7Q4</accession>
<sequence>MDIVIGPYGMQSPHSYRRSHADMYDDLVVHARRAEELGYDGFALTEHSFWYDGYCPSLLTAFAPVALATSRIKLVTGALLVPQHDPLKVAEQAAVLDRLSNGRLVLGLGAGYRPEEFHGHGVEIGRIGARFIEAFEVVRRALTEETFSFSGEYYNYKDVSLKTRPVQREVPMWVCGGFADWSVKAAAKRGWPYCTTGDAECGMTVFDRYADFAREFGRDPASLKRAKFVDVYLAASDEEAAVTIEQDYWPAMRDQFIGFGFFRMFNPDGSQVTEPPPGMKEQFITNPNRPRGGPARVREMFRPVLDYGVDMLLARLSWANFRSDRMLESMELFAKEVMPTLREGGRK</sequence>
<evidence type="ECO:0000313" key="5">
    <source>
        <dbReference type="Proteomes" id="UP000186819"/>
    </source>
</evidence>
<dbReference type="Gene3D" id="3.20.20.30">
    <property type="entry name" value="Luciferase-like domain"/>
    <property type="match status" value="1"/>
</dbReference>
<reference evidence="5" key="1">
    <citation type="submission" date="2017-01" db="EMBL/GenBank/DDBJ databases">
        <authorList>
            <person name="Varghese N."/>
            <person name="Submissions S."/>
        </authorList>
    </citation>
    <scope>NUCLEOTIDE SEQUENCE [LARGE SCALE GENOMIC DNA]</scope>
    <source>
        <strain evidence="5">ATCC 51758</strain>
    </source>
</reference>
<dbReference type="Pfam" id="PF00296">
    <property type="entry name" value="Bac_luciferase"/>
    <property type="match status" value="1"/>
</dbReference>
<dbReference type="AlphaFoldDB" id="A0A1N7C7Q4"/>
<keyword evidence="2 4" id="KW-0503">Monooxygenase</keyword>